<dbReference type="RefSeq" id="WP_006637015.1">
    <property type="nucleotide sequence ID" value="NZ_BORD01000006.1"/>
</dbReference>
<dbReference type="EMBL" id="CP021920">
    <property type="protein sequence ID" value="ASB89135.1"/>
    <property type="molecule type" value="Genomic_DNA"/>
</dbReference>
<evidence type="ECO:0000313" key="1">
    <source>
        <dbReference type="EMBL" id="ASB89135.1"/>
    </source>
</evidence>
<keyword evidence="2" id="KW-1185">Reference proteome</keyword>
<protein>
    <submittedName>
        <fullName evidence="1">Uncharacterized protein</fullName>
    </submittedName>
</protein>
<dbReference type="Proteomes" id="UP000196877">
    <property type="component" value="Chromosome"/>
</dbReference>
<sequence length="99" mass="11809">MKEEQSVISVISYHKTEKIIKYNQQKYVKTQHCLRLYKDRVQSASHQFDLENINDMSYRPFTDAGLLYLHTNQGVFAYEVNGDPDHFINSYKRLKCFIK</sequence>
<proteinExistence type="predicted"/>
<evidence type="ECO:0000313" key="2">
    <source>
        <dbReference type="Proteomes" id="UP000196877"/>
    </source>
</evidence>
<organism evidence="1 2">
    <name type="scientific">Bacillus sonorensis</name>
    <dbReference type="NCBI Taxonomy" id="119858"/>
    <lineage>
        <taxon>Bacteria</taxon>
        <taxon>Bacillati</taxon>
        <taxon>Bacillota</taxon>
        <taxon>Bacilli</taxon>
        <taxon>Bacillales</taxon>
        <taxon>Bacillaceae</taxon>
        <taxon>Bacillus</taxon>
    </lineage>
</organism>
<accession>A0ABN5ALH4</accession>
<gene>
    <name evidence="1" type="ORF">S101395_02628</name>
</gene>
<name>A0ABN5ALH4_9BACI</name>
<dbReference type="GeneID" id="92853419"/>
<reference evidence="1 2" key="1">
    <citation type="submission" date="2017-06" db="EMBL/GenBank/DDBJ databases">
        <title>Genome sequence of Bacillus sonorensis strain SRCM101395.</title>
        <authorList>
            <person name="Cho S.H."/>
        </authorList>
    </citation>
    <scope>NUCLEOTIDE SEQUENCE [LARGE SCALE GENOMIC DNA]</scope>
    <source>
        <strain evidence="1 2">SRCM101395</strain>
    </source>
</reference>